<accession>A0ABD3M5E7</accession>
<dbReference type="Proteomes" id="UP001530293">
    <property type="component" value="Unassembled WGS sequence"/>
</dbReference>
<evidence type="ECO:0000313" key="2">
    <source>
        <dbReference type="Proteomes" id="UP001530293"/>
    </source>
</evidence>
<sequence>MSWKASLSRHLPVVRFFACPKSPASRGVIGWFDKNYEELKMLNPTMPLLLRCSDNAMPAITTELNFRTSHLLQYILQTNKFAGDTARIDATRKFLGYLSNKELKREYQVSRWNSPGFDPMRPFLDEEQPNWKSDPKLGTDLKRYIEISDELQSTWNTITNENDDVYTHAENGLLMCQRVDLWCAGEQEVESALKHLLNLGKGCNDLEPDTPDFITEYYPGVADL</sequence>
<name>A0ABD3M5E7_9STRA</name>
<evidence type="ECO:0000313" key="1">
    <source>
        <dbReference type="EMBL" id="KAL3759214.1"/>
    </source>
</evidence>
<evidence type="ECO:0008006" key="3">
    <source>
        <dbReference type="Google" id="ProtNLM"/>
    </source>
</evidence>
<keyword evidence="2" id="KW-1185">Reference proteome</keyword>
<dbReference type="EMBL" id="JALLBG020000209">
    <property type="protein sequence ID" value="KAL3759214.1"/>
    <property type="molecule type" value="Genomic_DNA"/>
</dbReference>
<dbReference type="Gene3D" id="3.40.30.10">
    <property type="entry name" value="Glutaredoxin"/>
    <property type="match status" value="1"/>
</dbReference>
<dbReference type="PANTHER" id="PTHR12878">
    <property type="entry name" value="NADH-UBIQUINONE OXIDOREDUCTASE B8 SUBUNIT"/>
    <property type="match status" value="1"/>
</dbReference>
<comment type="caution">
    <text evidence="1">The sequence shown here is derived from an EMBL/GenBank/DDBJ whole genome shotgun (WGS) entry which is preliminary data.</text>
</comment>
<organism evidence="1 2">
    <name type="scientific">Discostella pseudostelligera</name>
    <dbReference type="NCBI Taxonomy" id="259834"/>
    <lineage>
        <taxon>Eukaryota</taxon>
        <taxon>Sar</taxon>
        <taxon>Stramenopiles</taxon>
        <taxon>Ochrophyta</taxon>
        <taxon>Bacillariophyta</taxon>
        <taxon>Coscinodiscophyceae</taxon>
        <taxon>Thalassiosirophycidae</taxon>
        <taxon>Stephanodiscales</taxon>
        <taxon>Stephanodiscaceae</taxon>
        <taxon>Discostella</taxon>
    </lineage>
</organism>
<dbReference type="InterPro" id="IPR016464">
    <property type="entry name" value="NADH_Ub_cplx-1_asu_su-2"/>
</dbReference>
<proteinExistence type="predicted"/>
<gene>
    <name evidence="1" type="ORF">ACHAWU_008916</name>
</gene>
<dbReference type="PANTHER" id="PTHR12878:SF0">
    <property type="entry name" value="NADH DEHYDROGENASE [UBIQUINONE] 1 ALPHA SUBCOMPLEX SUBUNIT 2"/>
    <property type="match status" value="1"/>
</dbReference>
<reference evidence="1 2" key="1">
    <citation type="submission" date="2024-10" db="EMBL/GenBank/DDBJ databases">
        <title>Updated reference genomes for cyclostephanoid diatoms.</title>
        <authorList>
            <person name="Roberts W.R."/>
            <person name="Alverson A.J."/>
        </authorList>
    </citation>
    <scope>NUCLEOTIDE SEQUENCE [LARGE SCALE GENOMIC DNA]</scope>
    <source>
        <strain evidence="1 2">AJA232-27</strain>
    </source>
</reference>
<dbReference type="AlphaFoldDB" id="A0ABD3M5E7"/>
<protein>
    <recommendedName>
        <fullName evidence="3">Ribosomal protein/NADH dehydrogenase domain-containing protein</fullName>
    </recommendedName>
</protein>